<dbReference type="InterPro" id="IPR041527">
    <property type="entry name" value="YhcG_N"/>
</dbReference>
<dbReference type="InterPro" id="IPR011856">
    <property type="entry name" value="tRNA_endonuc-like_dom_sf"/>
</dbReference>
<evidence type="ECO:0008006" key="5">
    <source>
        <dbReference type="Google" id="ProtNLM"/>
    </source>
</evidence>
<evidence type="ECO:0000313" key="3">
    <source>
        <dbReference type="EMBL" id="OIP38596.1"/>
    </source>
</evidence>
<dbReference type="EMBL" id="MNYI01000174">
    <property type="protein sequence ID" value="OIP38596.1"/>
    <property type="molecule type" value="Genomic_DNA"/>
</dbReference>
<dbReference type="PANTHER" id="PTHR30547:SF5">
    <property type="entry name" value="NUCLEASE YHCG-RELATED"/>
    <property type="match status" value="1"/>
</dbReference>
<reference evidence="3 4" key="1">
    <citation type="journal article" date="2016" name="Environ. Microbiol.">
        <title>Genomic resolution of a cold subsurface aquifer community provides metabolic insights for novel microbes adapted to high CO concentrations.</title>
        <authorList>
            <person name="Probst A.J."/>
            <person name="Castelle C.J."/>
            <person name="Singh A."/>
            <person name="Brown C.T."/>
            <person name="Anantharaman K."/>
            <person name="Sharon I."/>
            <person name="Hug L.A."/>
            <person name="Burstein D."/>
            <person name="Emerson J.B."/>
            <person name="Thomas B.C."/>
            <person name="Banfield J.F."/>
        </authorList>
    </citation>
    <scope>NUCLEOTIDE SEQUENCE [LARGE SCALE GENOMIC DNA]</scope>
    <source>
        <strain evidence="3">CG2_30_40_21</strain>
    </source>
</reference>
<dbReference type="Pfam" id="PF06250">
    <property type="entry name" value="YhcG_C"/>
    <property type="match status" value="1"/>
</dbReference>
<proteinExistence type="predicted"/>
<dbReference type="AlphaFoldDB" id="A0A1J5DR52"/>
<feature type="domain" description="YhcG PDDEXK nuclease" evidence="1">
    <location>
        <begin position="169"/>
        <end position="323"/>
    </location>
</feature>
<dbReference type="STRING" id="1817895.AUJ95_06575"/>
<organism evidence="3 4">
    <name type="scientific">Candidatus Desantisbacteria bacterium CG2_30_40_21</name>
    <dbReference type="NCBI Taxonomy" id="1817895"/>
    <lineage>
        <taxon>Bacteria</taxon>
        <taxon>Candidatus Desantisiibacteriota</taxon>
    </lineage>
</organism>
<dbReference type="InterPro" id="IPR053148">
    <property type="entry name" value="PD-DEXK-like_domain"/>
</dbReference>
<protein>
    <recommendedName>
        <fullName evidence="5">DUF1016 domain-containing protein</fullName>
    </recommendedName>
</protein>
<accession>A0A1J5DR52</accession>
<comment type="caution">
    <text evidence="3">The sequence shown here is derived from an EMBL/GenBank/DDBJ whole genome shotgun (WGS) entry which is preliminary data.</text>
</comment>
<evidence type="ECO:0000259" key="2">
    <source>
        <dbReference type="Pfam" id="PF17761"/>
    </source>
</evidence>
<sequence length="344" mass="40730">MMIDQSLYSDIRNLIESARNKVYQSVNWEMVITYWEIGKRIVEEEQQGENRAEYGKFLIKNLAKKLSDEFGKGFDQSNLRYMRLFYNVFPIRDALRHELSWTHYRLLLRVEDKSTRNFYLTEAIECSWSSRQLERQINSFYYQRLLASQDKKIVKAEAKNNNQMLKPANLLKNPYILEFLDLKENTNYLEYDIETEILGKLQEFLLELGKGFSFVARQQRITTDAGKHYYVDLVFYNYLLKCFLLIDLKIGTLTPQDVGQMDMYVRLYEQLKKPEGDNPTIGIILCSERDETVVEFSVLAENKQLFASKYQLYLPTKEQLKHLLETERAYIEQGQMLGDEEFGG</sequence>
<evidence type="ECO:0000313" key="4">
    <source>
        <dbReference type="Proteomes" id="UP000183085"/>
    </source>
</evidence>
<dbReference type="PANTHER" id="PTHR30547">
    <property type="entry name" value="UNCHARACTERIZED PROTEIN YHCG-RELATED"/>
    <property type="match status" value="1"/>
</dbReference>
<name>A0A1J5DR52_9BACT</name>
<dbReference type="GO" id="GO:0003676">
    <property type="term" value="F:nucleic acid binding"/>
    <property type="evidence" value="ECO:0007669"/>
    <property type="project" value="InterPro"/>
</dbReference>
<dbReference type="Proteomes" id="UP000183085">
    <property type="component" value="Unassembled WGS sequence"/>
</dbReference>
<gene>
    <name evidence="3" type="ORF">AUJ95_06575</name>
</gene>
<evidence type="ECO:0000259" key="1">
    <source>
        <dbReference type="Pfam" id="PF06250"/>
    </source>
</evidence>
<dbReference type="InterPro" id="IPR009362">
    <property type="entry name" value="YhcG_C"/>
</dbReference>
<feature type="domain" description="YhcG N-terminal" evidence="2">
    <location>
        <begin position="10"/>
        <end position="144"/>
    </location>
</feature>
<dbReference type="Gene3D" id="3.40.1350.10">
    <property type="match status" value="1"/>
</dbReference>
<dbReference type="Pfam" id="PF17761">
    <property type="entry name" value="DUF1016_N"/>
    <property type="match status" value="1"/>
</dbReference>